<feature type="transmembrane region" description="Helical" evidence="1">
    <location>
        <begin position="39"/>
        <end position="57"/>
    </location>
</feature>
<keyword evidence="1" id="KW-0812">Transmembrane</keyword>
<protein>
    <submittedName>
        <fullName evidence="2">ABC transporter permease</fullName>
    </submittedName>
</protein>
<keyword evidence="3" id="KW-1185">Reference proteome</keyword>
<sequence length="285" mass="29626">MSASALSRPVIRNSLGPGPAFHRVLKSEFIKFRTLRSTLILLAAAAIQIMGIAALGAQRTGETFAARVASNPELTSRIAAQAGEIAISVPTQGVGMVVLIVGPLGVLFMSSEFTTGMARSTFAAVPKRISLFLAKLVVVMVSAFAVTAVASYIAGLVTISILDSYKIAVDLGSPQFIKRLLVCGVYVAAIAGFGMALGTILRSSAGGVVSLIGLVFVAPATVDLLGGNWFDTVGKYLPTNTLLIPLTSVNHVPDLLEAWQAALVLGAWVVVPAAVAVLLLKKRDV</sequence>
<dbReference type="EMBL" id="JBHMBH010000009">
    <property type="protein sequence ID" value="MFB9713393.1"/>
    <property type="molecule type" value="Genomic_DNA"/>
</dbReference>
<keyword evidence="1" id="KW-0472">Membrane</keyword>
<evidence type="ECO:0000313" key="3">
    <source>
        <dbReference type="Proteomes" id="UP001589536"/>
    </source>
</evidence>
<name>A0ABV5ULJ0_9MICC</name>
<evidence type="ECO:0000313" key="2">
    <source>
        <dbReference type="EMBL" id="MFB9713393.1"/>
    </source>
</evidence>
<dbReference type="Proteomes" id="UP001589536">
    <property type="component" value="Unassembled WGS sequence"/>
</dbReference>
<feature type="transmembrane region" description="Helical" evidence="1">
    <location>
        <begin position="93"/>
        <end position="111"/>
    </location>
</feature>
<accession>A0ABV5ULJ0</accession>
<feature type="transmembrane region" description="Helical" evidence="1">
    <location>
        <begin position="179"/>
        <end position="201"/>
    </location>
</feature>
<keyword evidence="1" id="KW-1133">Transmembrane helix</keyword>
<proteinExistence type="predicted"/>
<feature type="transmembrane region" description="Helical" evidence="1">
    <location>
        <begin position="208"/>
        <end position="230"/>
    </location>
</feature>
<gene>
    <name evidence="2" type="ORF">ACFFPI_04400</name>
</gene>
<feature type="transmembrane region" description="Helical" evidence="1">
    <location>
        <begin position="132"/>
        <end position="159"/>
    </location>
</feature>
<reference evidence="2 3" key="1">
    <citation type="submission" date="2024-09" db="EMBL/GenBank/DDBJ databases">
        <authorList>
            <person name="Sun Q."/>
            <person name="Mori K."/>
        </authorList>
    </citation>
    <scope>NUCLEOTIDE SEQUENCE [LARGE SCALE GENOMIC DNA]</scope>
    <source>
        <strain evidence="2 3">JCM 13519</strain>
    </source>
</reference>
<evidence type="ECO:0000256" key="1">
    <source>
        <dbReference type="SAM" id="Phobius"/>
    </source>
</evidence>
<feature type="transmembrane region" description="Helical" evidence="1">
    <location>
        <begin position="258"/>
        <end position="280"/>
    </location>
</feature>
<dbReference type="RefSeq" id="WP_345033859.1">
    <property type="nucleotide sequence ID" value="NZ_BAABED010000001.1"/>
</dbReference>
<organism evidence="2 3">
    <name type="scientific">Arthrobacter methylotrophus</name>
    <dbReference type="NCBI Taxonomy" id="121291"/>
    <lineage>
        <taxon>Bacteria</taxon>
        <taxon>Bacillati</taxon>
        <taxon>Actinomycetota</taxon>
        <taxon>Actinomycetes</taxon>
        <taxon>Micrococcales</taxon>
        <taxon>Micrococcaceae</taxon>
        <taxon>Arthrobacter</taxon>
    </lineage>
</organism>
<comment type="caution">
    <text evidence="2">The sequence shown here is derived from an EMBL/GenBank/DDBJ whole genome shotgun (WGS) entry which is preliminary data.</text>
</comment>